<feature type="non-terminal residue" evidence="1">
    <location>
        <position position="1"/>
    </location>
</feature>
<evidence type="ECO:0000313" key="2">
    <source>
        <dbReference type="Proteomes" id="UP000037510"/>
    </source>
</evidence>
<dbReference type="AlphaFoldDB" id="A0A0L7K2R8"/>
<dbReference type="STRING" id="104452.A0A0L7K2R8"/>
<dbReference type="InterPro" id="IPR026983">
    <property type="entry name" value="DHC"/>
</dbReference>
<dbReference type="Gene3D" id="1.10.287.2610">
    <property type="match status" value="1"/>
</dbReference>
<gene>
    <name evidence="1" type="ORF">OBRU01_26532</name>
</gene>
<dbReference type="Proteomes" id="UP000037510">
    <property type="component" value="Unassembled WGS sequence"/>
</dbReference>
<dbReference type="PANTHER" id="PTHR45703">
    <property type="entry name" value="DYNEIN HEAVY CHAIN"/>
    <property type="match status" value="1"/>
</dbReference>
<organism evidence="1 2">
    <name type="scientific">Operophtera brumata</name>
    <name type="common">Winter moth</name>
    <name type="synonym">Phalaena brumata</name>
    <dbReference type="NCBI Taxonomy" id="104452"/>
    <lineage>
        <taxon>Eukaryota</taxon>
        <taxon>Metazoa</taxon>
        <taxon>Ecdysozoa</taxon>
        <taxon>Arthropoda</taxon>
        <taxon>Hexapoda</taxon>
        <taxon>Insecta</taxon>
        <taxon>Pterygota</taxon>
        <taxon>Neoptera</taxon>
        <taxon>Endopterygota</taxon>
        <taxon>Lepidoptera</taxon>
        <taxon>Glossata</taxon>
        <taxon>Ditrysia</taxon>
        <taxon>Geometroidea</taxon>
        <taxon>Geometridae</taxon>
        <taxon>Larentiinae</taxon>
        <taxon>Operophtera</taxon>
    </lineage>
</organism>
<proteinExistence type="predicted"/>
<dbReference type="EMBL" id="JTDY01013777">
    <property type="protein sequence ID" value="KOB52096.1"/>
    <property type="molecule type" value="Genomic_DNA"/>
</dbReference>
<dbReference type="GO" id="GO:0030286">
    <property type="term" value="C:dynein complex"/>
    <property type="evidence" value="ECO:0007669"/>
    <property type="project" value="InterPro"/>
</dbReference>
<sequence length="60" mass="6767">TLNDEFSEMTRKKKGLEDEIDLCSTKLMRAEQLIGGLGGEKTRWTQLAKDLQELLSNIIG</sequence>
<dbReference type="GO" id="GO:0007018">
    <property type="term" value="P:microtubule-based movement"/>
    <property type="evidence" value="ECO:0007669"/>
    <property type="project" value="InterPro"/>
</dbReference>
<name>A0A0L7K2R8_OPEBR</name>
<accession>A0A0L7K2R8</accession>
<dbReference type="GO" id="GO:0051959">
    <property type="term" value="F:dynein light intermediate chain binding"/>
    <property type="evidence" value="ECO:0007669"/>
    <property type="project" value="InterPro"/>
</dbReference>
<protein>
    <submittedName>
        <fullName evidence="1">Putative Dynein beta chain, ciliary</fullName>
    </submittedName>
</protein>
<reference evidence="1 2" key="1">
    <citation type="journal article" date="2015" name="Genome Biol. Evol.">
        <title>The genome of winter moth (Operophtera brumata) provides a genomic perspective on sexual dimorphism and phenology.</title>
        <authorList>
            <person name="Derks M.F."/>
            <person name="Smit S."/>
            <person name="Salis L."/>
            <person name="Schijlen E."/>
            <person name="Bossers A."/>
            <person name="Mateman C."/>
            <person name="Pijl A.S."/>
            <person name="de Ridder D."/>
            <person name="Groenen M.A."/>
            <person name="Visser M.E."/>
            <person name="Megens H.J."/>
        </authorList>
    </citation>
    <scope>NUCLEOTIDE SEQUENCE [LARGE SCALE GENOMIC DNA]</scope>
    <source>
        <strain evidence="1">WM2013NL</strain>
        <tissue evidence="1">Head and thorax</tissue>
    </source>
</reference>
<keyword evidence="2" id="KW-1185">Reference proteome</keyword>
<dbReference type="GO" id="GO:0045505">
    <property type="term" value="F:dynein intermediate chain binding"/>
    <property type="evidence" value="ECO:0007669"/>
    <property type="project" value="InterPro"/>
</dbReference>
<evidence type="ECO:0000313" key="1">
    <source>
        <dbReference type="EMBL" id="KOB52096.1"/>
    </source>
</evidence>
<comment type="caution">
    <text evidence="1">The sequence shown here is derived from an EMBL/GenBank/DDBJ whole genome shotgun (WGS) entry which is preliminary data.</text>
</comment>
<dbReference type="PANTHER" id="PTHR45703:SF1">
    <property type="entry name" value="DYNEINS HEAVY CHAIN"/>
    <property type="match status" value="1"/>
</dbReference>